<sequence>MLIRARAAMFKSLVDAVGGVEAARAVIEASVGHDISIASISRMQNANAEPVWAWVVALEDAAGQAPFSKMRARQLGQQKASSAVISHLDALRESSEMVLALAGAERSDDPQVLARALKETQDVADLVNHFVATLSDQCSGRVPQGAVPLKARGRA</sequence>
<evidence type="ECO:0000313" key="2">
    <source>
        <dbReference type="Proteomes" id="UP000265848"/>
    </source>
</evidence>
<organism evidence="1 2">
    <name type="scientific">Pseudooceanicola sediminis</name>
    <dbReference type="NCBI Taxonomy" id="2211117"/>
    <lineage>
        <taxon>Bacteria</taxon>
        <taxon>Pseudomonadati</taxon>
        <taxon>Pseudomonadota</taxon>
        <taxon>Alphaproteobacteria</taxon>
        <taxon>Rhodobacterales</taxon>
        <taxon>Paracoccaceae</taxon>
        <taxon>Pseudooceanicola</taxon>
    </lineage>
</organism>
<proteinExistence type="predicted"/>
<reference evidence="1 2" key="1">
    <citation type="submission" date="2018-08" db="EMBL/GenBank/DDBJ databases">
        <title>Pseudooceanicola sediminis CY03 in the family Rhodobacteracea.</title>
        <authorList>
            <person name="Zhang Y.-J."/>
        </authorList>
    </citation>
    <scope>NUCLEOTIDE SEQUENCE [LARGE SCALE GENOMIC DNA]</scope>
    <source>
        <strain evidence="1 2">CY03</strain>
    </source>
</reference>
<keyword evidence="2" id="KW-1185">Reference proteome</keyword>
<protein>
    <submittedName>
        <fullName evidence="1">Uncharacterized protein</fullName>
    </submittedName>
</protein>
<dbReference type="EMBL" id="QWJJ01000007">
    <property type="protein sequence ID" value="RII39007.1"/>
    <property type="molecule type" value="Genomic_DNA"/>
</dbReference>
<name>A0A399J2Y7_9RHOB</name>
<dbReference type="AlphaFoldDB" id="A0A399J2Y7"/>
<accession>A0A399J2Y7</accession>
<dbReference type="OrthoDB" id="7860461at2"/>
<evidence type="ECO:0000313" key="1">
    <source>
        <dbReference type="EMBL" id="RII39007.1"/>
    </source>
</evidence>
<comment type="caution">
    <text evidence="1">The sequence shown here is derived from an EMBL/GenBank/DDBJ whole genome shotgun (WGS) entry which is preliminary data.</text>
</comment>
<gene>
    <name evidence="1" type="ORF">DL237_10030</name>
</gene>
<dbReference type="RefSeq" id="WP_119398917.1">
    <property type="nucleotide sequence ID" value="NZ_QWJJ01000007.1"/>
</dbReference>
<dbReference type="Proteomes" id="UP000265848">
    <property type="component" value="Unassembled WGS sequence"/>
</dbReference>